<organism evidence="5 6">
    <name type="scientific">Blastopirellula sediminis</name>
    <dbReference type="NCBI Taxonomy" id="2894196"/>
    <lineage>
        <taxon>Bacteria</taxon>
        <taxon>Pseudomonadati</taxon>
        <taxon>Planctomycetota</taxon>
        <taxon>Planctomycetia</taxon>
        <taxon>Pirellulales</taxon>
        <taxon>Pirellulaceae</taxon>
        <taxon>Blastopirellula</taxon>
    </lineage>
</organism>
<protein>
    <submittedName>
        <fullName evidence="5">Restriction endonuclease subunit S</fullName>
        <ecNumber evidence="5">3.1.21.-</ecNumber>
    </submittedName>
</protein>
<dbReference type="InterPro" id="IPR051212">
    <property type="entry name" value="Type-I_RE_S_subunit"/>
</dbReference>
<dbReference type="PANTHER" id="PTHR43140">
    <property type="entry name" value="TYPE-1 RESTRICTION ENZYME ECOKI SPECIFICITY PROTEIN"/>
    <property type="match status" value="1"/>
</dbReference>
<dbReference type="InterPro" id="IPR000055">
    <property type="entry name" value="Restrct_endonuc_typeI_TRD"/>
</dbReference>
<reference evidence="5" key="1">
    <citation type="submission" date="2021-11" db="EMBL/GenBank/DDBJ databases">
        <title>Genome sequence.</title>
        <authorList>
            <person name="Sun Q."/>
        </authorList>
    </citation>
    <scope>NUCLEOTIDE SEQUENCE</scope>
    <source>
        <strain evidence="5">JC732</strain>
    </source>
</reference>
<evidence type="ECO:0000256" key="1">
    <source>
        <dbReference type="ARBA" id="ARBA00010923"/>
    </source>
</evidence>
<comment type="caution">
    <text evidence="5">The sequence shown here is derived from an EMBL/GenBank/DDBJ whole genome shotgun (WGS) entry which is preliminary data.</text>
</comment>
<dbReference type="InterPro" id="IPR044946">
    <property type="entry name" value="Restrct_endonuc_typeI_TRD_sf"/>
</dbReference>
<keyword evidence="5" id="KW-0255">Endonuclease</keyword>
<feature type="domain" description="Type I restriction modification DNA specificity" evidence="4">
    <location>
        <begin position="267"/>
        <end position="395"/>
    </location>
</feature>
<dbReference type="EMBL" id="JAJKFT010000008">
    <property type="protein sequence ID" value="MCC9628941.1"/>
    <property type="molecule type" value="Genomic_DNA"/>
</dbReference>
<keyword evidence="6" id="KW-1185">Reference proteome</keyword>
<evidence type="ECO:0000256" key="2">
    <source>
        <dbReference type="ARBA" id="ARBA00022747"/>
    </source>
</evidence>
<dbReference type="Gene3D" id="1.10.287.1120">
    <property type="entry name" value="Bipartite methylase S protein"/>
    <property type="match status" value="1"/>
</dbReference>
<dbReference type="Pfam" id="PF01420">
    <property type="entry name" value="Methylase_S"/>
    <property type="match status" value="2"/>
</dbReference>
<dbReference type="Proteomes" id="UP001139103">
    <property type="component" value="Unassembled WGS sequence"/>
</dbReference>
<evidence type="ECO:0000259" key="4">
    <source>
        <dbReference type="Pfam" id="PF01420"/>
    </source>
</evidence>
<name>A0A9X1MLA5_9BACT</name>
<dbReference type="AlphaFoldDB" id="A0A9X1MLA5"/>
<evidence type="ECO:0000313" key="5">
    <source>
        <dbReference type="EMBL" id="MCC9628941.1"/>
    </source>
</evidence>
<keyword evidence="2" id="KW-0680">Restriction system</keyword>
<accession>A0A9X1MLA5</accession>
<proteinExistence type="inferred from homology"/>
<dbReference type="GO" id="GO:0004519">
    <property type="term" value="F:endonuclease activity"/>
    <property type="evidence" value="ECO:0007669"/>
    <property type="project" value="UniProtKB-KW"/>
</dbReference>
<keyword evidence="5" id="KW-0378">Hydrolase</keyword>
<comment type="similarity">
    <text evidence="1">Belongs to the type-I restriction system S methylase family.</text>
</comment>
<keyword evidence="5" id="KW-0540">Nuclease</keyword>
<gene>
    <name evidence="5" type="ORF">LOC68_11075</name>
</gene>
<dbReference type="GO" id="GO:0016787">
    <property type="term" value="F:hydrolase activity"/>
    <property type="evidence" value="ECO:0007669"/>
    <property type="project" value="UniProtKB-KW"/>
</dbReference>
<dbReference type="RefSeq" id="WP_230218499.1">
    <property type="nucleotide sequence ID" value="NZ_JAJKFT010000008.1"/>
</dbReference>
<evidence type="ECO:0000256" key="3">
    <source>
        <dbReference type="ARBA" id="ARBA00023125"/>
    </source>
</evidence>
<feature type="domain" description="Type I restriction modification DNA specificity" evidence="4">
    <location>
        <begin position="107"/>
        <end position="185"/>
    </location>
</feature>
<dbReference type="EC" id="3.1.21.-" evidence="5"/>
<keyword evidence="3" id="KW-0238">DNA-binding</keyword>
<dbReference type="PANTHER" id="PTHR43140:SF1">
    <property type="entry name" value="TYPE I RESTRICTION ENZYME ECOKI SPECIFICITY SUBUNIT"/>
    <property type="match status" value="1"/>
</dbReference>
<dbReference type="GO" id="GO:0009307">
    <property type="term" value="P:DNA restriction-modification system"/>
    <property type="evidence" value="ECO:0007669"/>
    <property type="project" value="UniProtKB-KW"/>
</dbReference>
<sequence length="442" mass="50468">MSFPQYADYKESDVAWLGEIPRSWEVRRLGSLFRQVAEEGSEGLPILSVSIHHGVSDREFDDEELDRKVNRSDDRSKYRKVQPGDLVYNMMRAWQGGFGAVSVEGMVSPAYVVARPLSDMSTRFIELLLRTPQAIVEMHRHSQGVTDFRLRLYWEEFKSIKILFPPLDEQNAIVNFLDRETAKIDALVAEQRRLIELLSEKRQAVISHAVTKGLDPNVKMKPSGIEWIGLLPEHWSTPPLFARYYAVLGKMVDEQKATGKYPIRYLRNADVNWDSINTHDLPVIDIEPGEIERFTVSPGDLLICEGGAGIGQTAIWDGQPARFAFQKALHRLRPWKANKENPRFFYYCMRYVVETGFVLAGGTATIPHLTGEALRKYRFPTPPFKEQNQIVQFLDCETSRFDQLQSEAEQVISLLQERRTAIISAAVTGKIDVREFACQEAS</sequence>
<dbReference type="GO" id="GO:0003677">
    <property type="term" value="F:DNA binding"/>
    <property type="evidence" value="ECO:0007669"/>
    <property type="project" value="UniProtKB-KW"/>
</dbReference>
<evidence type="ECO:0000313" key="6">
    <source>
        <dbReference type="Proteomes" id="UP001139103"/>
    </source>
</evidence>
<dbReference type="Gene3D" id="3.90.220.20">
    <property type="entry name" value="DNA methylase specificity domains"/>
    <property type="match status" value="2"/>
</dbReference>
<dbReference type="SUPFAM" id="SSF116734">
    <property type="entry name" value="DNA methylase specificity domain"/>
    <property type="match status" value="2"/>
</dbReference>